<dbReference type="Proteomes" id="UP000031246">
    <property type="component" value="Unassembled WGS sequence"/>
</dbReference>
<keyword evidence="1" id="KW-0812">Transmembrane</keyword>
<dbReference type="RefSeq" id="WP_039475672.1">
    <property type="nucleotide sequence ID" value="NZ_JSYN01000011.1"/>
</dbReference>
<evidence type="ECO:0000256" key="1">
    <source>
        <dbReference type="SAM" id="Phobius"/>
    </source>
</evidence>
<keyword evidence="3" id="KW-1185">Reference proteome</keyword>
<evidence type="ECO:0000313" key="2">
    <source>
        <dbReference type="EMBL" id="KIA94105.1"/>
    </source>
</evidence>
<feature type="transmembrane region" description="Helical" evidence="1">
    <location>
        <begin position="211"/>
        <end position="230"/>
    </location>
</feature>
<accession>A0A0C1DJJ7</accession>
<feature type="transmembrane region" description="Helical" evidence="1">
    <location>
        <begin position="172"/>
        <end position="191"/>
    </location>
</feature>
<keyword evidence="1" id="KW-1133">Transmembrane helix</keyword>
<keyword evidence="1" id="KW-0472">Membrane</keyword>
<dbReference type="EMBL" id="JSYN01000011">
    <property type="protein sequence ID" value="KIA94105.1"/>
    <property type="molecule type" value="Genomic_DNA"/>
</dbReference>
<evidence type="ECO:0008006" key="4">
    <source>
        <dbReference type="Google" id="ProtNLM"/>
    </source>
</evidence>
<name>A0A0C1DJJ7_9SPHI</name>
<feature type="transmembrane region" description="Helical" evidence="1">
    <location>
        <begin position="43"/>
        <end position="65"/>
    </location>
</feature>
<evidence type="ECO:0000313" key="3">
    <source>
        <dbReference type="Proteomes" id="UP000031246"/>
    </source>
</evidence>
<gene>
    <name evidence="2" type="ORF">OC25_10960</name>
</gene>
<feature type="transmembrane region" description="Helical" evidence="1">
    <location>
        <begin position="7"/>
        <end position="27"/>
    </location>
</feature>
<reference evidence="2 3" key="1">
    <citation type="submission" date="2014-10" db="EMBL/GenBank/DDBJ databases">
        <title>Pedobacter Kyungheensis.</title>
        <authorList>
            <person name="Anderson B.M."/>
            <person name="Newman J.D."/>
        </authorList>
    </citation>
    <scope>NUCLEOTIDE SEQUENCE [LARGE SCALE GENOMIC DNA]</scope>
    <source>
        <strain evidence="2 3">KACC 16221</strain>
    </source>
</reference>
<organism evidence="2 3">
    <name type="scientific">Pedobacter kyungheensis</name>
    <dbReference type="NCBI Taxonomy" id="1069985"/>
    <lineage>
        <taxon>Bacteria</taxon>
        <taxon>Pseudomonadati</taxon>
        <taxon>Bacteroidota</taxon>
        <taxon>Sphingobacteriia</taxon>
        <taxon>Sphingobacteriales</taxon>
        <taxon>Sphingobacteriaceae</taxon>
        <taxon>Pedobacter</taxon>
    </lineage>
</organism>
<proteinExistence type="predicted"/>
<comment type="caution">
    <text evidence="2">The sequence shown here is derived from an EMBL/GenBank/DDBJ whole genome shotgun (WGS) entry which is preliminary data.</text>
</comment>
<protein>
    <recommendedName>
        <fullName evidence="4">DUF3592 domain-containing protein</fullName>
    </recommendedName>
</protein>
<dbReference type="OrthoDB" id="662998at2"/>
<dbReference type="AlphaFoldDB" id="A0A0C1DJJ7"/>
<sequence length="330" mass="38126">MTGRIFSIFWMVFMLFFAIPFPMLLYYNIRSESMPNPIENDPLISLALVTLSILLWVTLLIGYYYKWVLVNFAIKRNIERLNTTGIPREAKILAATKIPDTYPGCDTYNLKIQFKNLVDSEITHQTAVNDAKPYERRYEAGKRVSILIDPEVKRIPYFIFASTEVSIRKMTILLASLGWLVLLSAVAAYYIYAYQTESEGMGWRFMSIGHPLLICPAVLLFYRFLLAFIAGKLSGKPSEKFLIKFKGIATEAKLLAARQTGTYINEQPMIEFELEFRDNHYQKHQVSIKKVIDLLALDITKQEYISIFYLKDNPQRVAFAQDLNEINGEF</sequence>